<dbReference type="InterPro" id="IPR008928">
    <property type="entry name" value="6-hairpin_glycosidase_sf"/>
</dbReference>
<evidence type="ECO:0000313" key="1">
    <source>
        <dbReference type="EMBL" id="RMI28500.1"/>
    </source>
</evidence>
<dbReference type="Gene3D" id="1.50.10.10">
    <property type="match status" value="1"/>
</dbReference>
<proteinExistence type="predicted"/>
<comment type="caution">
    <text evidence="1">The sequence shown here is derived from an EMBL/GenBank/DDBJ whole genome shotgun (WGS) entry which is preliminary data.</text>
</comment>
<dbReference type="OrthoDB" id="428577at2"/>
<dbReference type="GO" id="GO:0005975">
    <property type="term" value="P:carbohydrate metabolic process"/>
    <property type="evidence" value="ECO:0007669"/>
    <property type="project" value="InterPro"/>
</dbReference>
<evidence type="ECO:0000313" key="2">
    <source>
        <dbReference type="Proteomes" id="UP000279275"/>
    </source>
</evidence>
<accession>A0A3M2KVM4</accession>
<sequence>MTGSTSALERMLDRISSTESAVRDRFPLFAAADSGEWTTSRRGSWAGGFWVGQLWLRARVTDDPRHRAAAETWAQRLEPAIAADTVTRGLTLWYGVAAGHRLGLSVTAGQQARAGAARLAATFDAAAGILPWGTAFGEPAEPLIARVDGLAGTIPLLAWAGAAHVATRHLATHLRICAAPTGLIPALSRSGAAWEPRGEPPAGWSRGEAWLLLALADAAQWLDGDHACLADELLDRWPWPISEIPAALRQHPEVPDTSAAAITAVALCKLGRPDRAQELVDVLVAHHLSAGDRPGRLLSGCYDLPRGLATTHELIWGDFFLMLALAILSGAVDPTDL</sequence>
<dbReference type="InterPro" id="IPR012341">
    <property type="entry name" value="6hp_glycosidase-like_sf"/>
</dbReference>
<name>A0A3M2KVM4_9NOCA</name>
<keyword evidence="2" id="KW-1185">Reference proteome</keyword>
<dbReference type="EMBL" id="RFFH01000021">
    <property type="protein sequence ID" value="RMI28500.1"/>
    <property type="molecule type" value="Genomic_DNA"/>
</dbReference>
<dbReference type="AlphaFoldDB" id="A0A3M2KVM4"/>
<dbReference type="Proteomes" id="UP000279275">
    <property type="component" value="Unassembled WGS sequence"/>
</dbReference>
<dbReference type="RefSeq" id="WP_122191573.1">
    <property type="nucleotide sequence ID" value="NZ_RFFH01000021.1"/>
</dbReference>
<dbReference type="SUPFAM" id="SSF48208">
    <property type="entry name" value="Six-hairpin glycosidases"/>
    <property type="match status" value="1"/>
</dbReference>
<reference evidence="1 2" key="1">
    <citation type="submission" date="2018-10" db="EMBL/GenBank/DDBJ databases">
        <title>Isolation from cow dung.</title>
        <authorList>
            <person name="Ling L."/>
        </authorList>
    </citation>
    <scope>NUCLEOTIDE SEQUENCE [LARGE SCALE GENOMIC DNA]</scope>
    <source>
        <strain evidence="1 2">NEAU-LL90</strain>
    </source>
</reference>
<protein>
    <submittedName>
        <fullName evidence="1">Sugar ABC transporter permease</fullName>
    </submittedName>
</protein>
<organism evidence="1 2">
    <name type="scientific">Nocardia stercoris</name>
    <dbReference type="NCBI Taxonomy" id="2483361"/>
    <lineage>
        <taxon>Bacteria</taxon>
        <taxon>Bacillati</taxon>
        <taxon>Actinomycetota</taxon>
        <taxon>Actinomycetes</taxon>
        <taxon>Mycobacteriales</taxon>
        <taxon>Nocardiaceae</taxon>
        <taxon>Nocardia</taxon>
    </lineage>
</organism>
<gene>
    <name evidence="1" type="ORF">EBN03_30125</name>
</gene>